<dbReference type="AlphaFoldDB" id="A0A0H2SBI6"/>
<dbReference type="PRINTS" id="PR00419">
    <property type="entry name" value="ADXRDTASE"/>
</dbReference>
<gene>
    <name evidence="5" type="ORF">SCHPADRAFT_899189</name>
</gene>
<keyword evidence="6" id="KW-1185">Reference proteome</keyword>
<comment type="similarity">
    <text evidence="1">Belongs to the FMO family.</text>
</comment>
<dbReference type="SUPFAM" id="SSF51905">
    <property type="entry name" value="FAD/NAD(P)-binding domain"/>
    <property type="match status" value="2"/>
</dbReference>
<dbReference type="InterPro" id="IPR036188">
    <property type="entry name" value="FAD/NAD-bd_sf"/>
</dbReference>
<reference evidence="5 6" key="1">
    <citation type="submission" date="2015-04" db="EMBL/GenBank/DDBJ databases">
        <title>Complete genome sequence of Schizopora paradoxa KUC8140, a cosmopolitan wood degrader in East Asia.</title>
        <authorList>
            <consortium name="DOE Joint Genome Institute"/>
            <person name="Min B."/>
            <person name="Park H."/>
            <person name="Jang Y."/>
            <person name="Kim J.-J."/>
            <person name="Kim K.H."/>
            <person name="Pangilinan J."/>
            <person name="Lipzen A."/>
            <person name="Riley R."/>
            <person name="Grigoriev I.V."/>
            <person name="Spatafora J.W."/>
            <person name="Choi I.-G."/>
        </authorList>
    </citation>
    <scope>NUCLEOTIDE SEQUENCE [LARGE SCALE GENOMIC DNA]</scope>
    <source>
        <strain evidence="5 6">KUC8140</strain>
    </source>
</reference>
<evidence type="ECO:0000313" key="5">
    <source>
        <dbReference type="EMBL" id="KLO19083.1"/>
    </source>
</evidence>
<evidence type="ECO:0000256" key="3">
    <source>
        <dbReference type="ARBA" id="ARBA00022827"/>
    </source>
</evidence>
<protein>
    <submittedName>
        <fullName evidence="5">FAD/NAD(P)-binding domain-containing protein</fullName>
    </submittedName>
</protein>
<dbReference type="GO" id="GO:0004499">
    <property type="term" value="F:N,N-dimethylaniline monooxygenase activity"/>
    <property type="evidence" value="ECO:0007669"/>
    <property type="project" value="InterPro"/>
</dbReference>
<dbReference type="Gene3D" id="3.50.50.60">
    <property type="entry name" value="FAD/NAD(P)-binding domain"/>
    <property type="match status" value="2"/>
</dbReference>
<dbReference type="InParanoid" id="A0A0H2SBI6"/>
<keyword evidence="4" id="KW-0560">Oxidoreductase</keyword>
<keyword evidence="3" id="KW-0274">FAD</keyword>
<dbReference type="PANTHER" id="PTHR23023">
    <property type="entry name" value="DIMETHYLANILINE MONOOXYGENASE"/>
    <property type="match status" value="1"/>
</dbReference>
<evidence type="ECO:0000256" key="4">
    <source>
        <dbReference type="ARBA" id="ARBA00023002"/>
    </source>
</evidence>
<dbReference type="InterPro" id="IPR020946">
    <property type="entry name" value="Flavin_mOase-like"/>
</dbReference>
<dbReference type="InterPro" id="IPR050346">
    <property type="entry name" value="FMO-like"/>
</dbReference>
<proteinExistence type="inferred from homology"/>
<sequence>MSMRVGIIGAGAAGLITAKTLLEDGFQVQILTRDSSVGGVWARQRIYPSLHLNNVYGEFRFSSLPMPAPKDAGDGGRLNGGIMRDYFESFAARFLKECIQFEVEVINIHRNASGKWEVSLRDMKTSGEETIVFDKIVLCTGGCSSPHIPESLSPSAARQAGFKGDVFHTSDFLSHMEKLDAPDKSNEEIVVVGGGKSAQDFIGYAVGKGHNVTMIFTKADSFLAAPFTLPGFIRKSRFLAVLSPHIRLETRLEKFMHKTSIGSTLTHAFWNFLTWSSFDTFKIPPSSPFRNSFSNFWEIRTNDEGSRSLSGFFDYLKQGKINVIAPARASRFAEDGSGLILEDGSKVKAGTVVLATGYKSSWDNLFDEETRQSLGLSRQPVASQPETWDYVTLANPPVVRSAEEPKAAASIYRGIVPAQNLLRKDFAINGSIFTVNNGYTFEVVSHWISSYFLEDRFLQLPSSVEDALVETQINAAWLRKRFPGTFSWVNESYSSNVAFFK</sequence>
<dbReference type="Pfam" id="PF00743">
    <property type="entry name" value="FMO-like"/>
    <property type="match status" value="1"/>
</dbReference>
<organism evidence="5 6">
    <name type="scientific">Schizopora paradoxa</name>
    <dbReference type="NCBI Taxonomy" id="27342"/>
    <lineage>
        <taxon>Eukaryota</taxon>
        <taxon>Fungi</taxon>
        <taxon>Dikarya</taxon>
        <taxon>Basidiomycota</taxon>
        <taxon>Agaricomycotina</taxon>
        <taxon>Agaricomycetes</taxon>
        <taxon>Hymenochaetales</taxon>
        <taxon>Schizoporaceae</taxon>
        <taxon>Schizopora</taxon>
    </lineage>
</organism>
<name>A0A0H2SBI6_9AGAM</name>
<accession>A0A0H2SBI6</accession>
<evidence type="ECO:0000256" key="2">
    <source>
        <dbReference type="ARBA" id="ARBA00022630"/>
    </source>
</evidence>
<dbReference type="STRING" id="27342.A0A0H2SBI6"/>
<evidence type="ECO:0000313" key="6">
    <source>
        <dbReference type="Proteomes" id="UP000053477"/>
    </source>
</evidence>
<dbReference type="EMBL" id="KQ085889">
    <property type="protein sequence ID" value="KLO19083.1"/>
    <property type="molecule type" value="Genomic_DNA"/>
</dbReference>
<evidence type="ECO:0000256" key="1">
    <source>
        <dbReference type="ARBA" id="ARBA00009183"/>
    </source>
</evidence>
<dbReference type="Proteomes" id="UP000053477">
    <property type="component" value="Unassembled WGS sequence"/>
</dbReference>
<dbReference type="OrthoDB" id="2915840at2759"/>
<dbReference type="GO" id="GO:0050660">
    <property type="term" value="F:flavin adenine dinucleotide binding"/>
    <property type="evidence" value="ECO:0007669"/>
    <property type="project" value="InterPro"/>
</dbReference>
<keyword evidence="2" id="KW-0285">Flavoprotein</keyword>
<dbReference type="GO" id="GO:0050661">
    <property type="term" value="F:NADP binding"/>
    <property type="evidence" value="ECO:0007669"/>
    <property type="project" value="InterPro"/>
</dbReference>